<name>A0A0J8B094_BETVV</name>
<evidence type="ECO:0000259" key="5">
    <source>
        <dbReference type="PROSITE" id="PS50303"/>
    </source>
</evidence>
<feature type="repeat" description="Pumilio" evidence="4">
    <location>
        <begin position="126"/>
        <end position="161"/>
    </location>
</feature>
<dbReference type="OrthoDB" id="668540at2759"/>
<dbReference type="Proteomes" id="UP000035740">
    <property type="component" value="Unassembled WGS sequence"/>
</dbReference>
<dbReference type="GO" id="GO:0006417">
    <property type="term" value="P:regulation of translation"/>
    <property type="evidence" value="ECO:0007669"/>
    <property type="project" value="UniProtKB-KW"/>
</dbReference>
<keyword evidence="7" id="KW-1185">Reference proteome</keyword>
<dbReference type="EMBL" id="KQ093399">
    <property type="protein sequence ID" value="KMS94429.1"/>
    <property type="molecule type" value="Genomic_DNA"/>
</dbReference>
<dbReference type="InterPro" id="IPR016024">
    <property type="entry name" value="ARM-type_fold"/>
</dbReference>
<dbReference type="Gramene" id="KMS94429">
    <property type="protein sequence ID" value="KMS94429"/>
    <property type="gene ID" value="BVRB_021500"/>
</dbReference>
<proteinExistence type="predicted"/>
<dbReference type="AlphaFoldDB" id="A0A0J8B094"/>
<dbReference type="SUPFAM" id="SSF48371">
    <property type="entry name" value="ARM repeat"/>
    <property type="match status" value="1"/>
</dbReference>
<dbReference type="OMA" id="AVECAHY"/>
<dbReference type="SMART" id="SM00025">
    <property type="entry name" value="Pumilio"/>
    <property type="match status" value="5"/>
</dbReference>
<evidence type="ECO:0000313" key="7">
    <source>
        <dbReference type="Proteomes" id="UP000035740"/>
    </source>
</evidence>
<protein>
    <recommendedName>
        <fullName evidence="5">PUM-HD domain-containing protein</fullName>
    </recommendedName>
</protein>
<dbReference type="InterPro" id="IPR011989">
    <property type="entry name" value="ARM-like"/>
</dbReference>
<dbReference type="PANTHER" id="PTHR12537">
    <property type="entry name" value="RNA BINDING PROTEIN PUMILIO-RELATED"/>
    <property type="match status" value="1"/>
</dbReference>
<dbReference type="PROSITE" id="PS50303">
    <property type="entry name" value="PUM_HD"/>
    <property type="match status" value="1"/>
</dbReference>
<feature type="repeat" description="Pumilio" evidence="4">
    <location>
        <begin position="162"/>
        <end position="201"/>
    </location>
</feature>
<organism evidence="6 7">
    <name type="scientific">Beta vulgaris subsp. vulgaris</name>
    <name type="common">Beet</name>
    <dbReference type="NCBI Taxonomy" id="3555"/>
    <lineage>
        <taxon>Eukaryota</taxon>
        <taxon>Viridiplantae</taxon>
        <taxon>Streptophyta</taxon>
        <taxon>Embryophyta</taxon>
        <taxon>Tracheophyta</taxon>
        <taxon>Spermatophyta</taxon>
        <taxon>Magnoliopsida</taxon>
        <taxon>eudicotyledons</taxon>
        <taxon>Gunneridae</taxon>
        <taxon>Pentapetalae</taxon>
        <taxon>Caryophyllales</taxon>
        <taxon>Chenopodiaceae</taxon>
        <taxon>Betoideae</taxon>
        <taxon>Beta</taxon>
    </lineage>
</organism>
<dbReference type="GO" id="GO:0003729">
    <property type="term" value="F:mRNA binding"/>
    <property type="evidence" value="ECO:0007669"/>
    <property type="project" value="TreeGrafter"/>
</dbReference>
<evidence type="ECO:0000256" key="4">
    <source>
        <dbReference type="PROSITE-ProRule" id="PRU00317"/>
    </source>
</evidence>
<dbReference type="PANTHER" id="PTHR12537:SF13">
    <property type="entry name" value="PUMILIO HOMOLOGY DOMAIN FAMILY MEMBER 4"/>
    <property type="match status" value="1"/>
</dbReference>
<dbReference type="Pfam" id="PF00806">
    <property type="entry name" value="PUF"/>
    <property type="match status" value="5"/>
</dbReference>
<dbReference type="PROSITE" id="PS50302">
    <property type="entry name" value="PUM"/>
    <property type="match status" value="4"/>
</dbReference>
<keyword evidence="2" id="KW-0810">Translation regulation</keyword>
<sequence length="232" mass="26249">METLQTENEIGLFIDTLRPNVRHIVSNPSGHYVLLRCLDLFPYPASKFIFDAAIENVVEFSTDHYGLRVMKVLVQATRNASVDRLLEEVAANTLLLVENQYGNYVIQLVLSLENVSHELNDAIFSRMIGRFAKLSKQKFSSNVVEQCLRRGSPPNRAQVIKELIVAVNLLIRDRFGNYVLQTALECSTKPQTIQLGTAIAKNLHLLRDNVRAKWTGILRDKLGEHADLILSH</sequence>
<dbReference type="InterPro" id="IPR001313">
    <property type="entry name" value="Pumilio_RNA-bd_rpt"/>
</dbReference>
<evidence type="ECO:0000256" key="2">
    <source>
        <dbReference type="ARBA" id="ARBA00022845"/>
    </source>
</evidence>
<feature type="domain" description="PUM-HD" evidence="5">
    <location>
        <begin position="1"/>
        <end position="226"/>
    </location>
</feature>
<reference evidence="6 7" key="1">
    <citation type="journal article" date="2014" name="Nature">
        <title>The genome of the recently domesticated crop plant sugar beet (Beta vulgaris).</title>
        <authorList>
            <person name="Dohm J.C."/>
            <person name="Minoche A.E."/>
            <person name="Holtgrawe D."/>
            <person name="Capella-Gutierrez S."/>
            <person name="Zakrzewski F."/>
            <person name="Tafer H."/>
            <person name="Rupp O."/>
            <person name="Sorensen T.R."/>
            <person name="Stracke R."/>
            <person name="Reinhardt R."/>
            <person name="Goesmann A."/>
            <person name="Kraft T."/>
            <person name="Schulz B."/>
            <person name="Stadler P.F."/>
            <person name="Schmidt T."/>
            <person name="Gabaldon T."/>
            <person name="Lehrach H."/>
            <person name="Weisshaar B."/>
            <person name="Himmelbauer H."/>
        </authorList>
    </citation>
    <scope>NUCLEOTIDE SEQUENCE [LARGE SCALE GENOMIC DNA]</scope>
    <source>
        <tissue evidence="6">Taproot</tissue>
    </source>
</reference>
<feature type="repeat" description="Pumilio" evidence="4">
    <location>
        <begin position="88"/>
        <end position="125"/>
    </location>
</feature>
<dbReference type="InterPro" id="IPR033133">
    <property type="entry name" value="PUM-HD"/>
</dbReference>
<accession>A0A0J8B094</accession>
<keyword evidence="1" id="KW-0677">Repeat</keyword>
<gene>
    <name evidence="6" type="ORF">BVRB_021500</name>
</gene>
<evidence type="ECO:0000256" key="1">
    <source>
        <dbReference type="ARBA" id="ARBA00022737"/>
    </source>
</evidence>
<keyword evidence="3" id="KW-0694">RNA-binding</keyword>
<dbReference type="GO" id="GO:0005737">
    <property type="term" value="C:cytoplasm"/>
    <property type="evidence" value="ECO:0007669"/>
    <property type="project" value="TreeGrafter"/>
</dbReference>
<evidence type="ECO:0000313" key="6">
    <source>
        <dbReference type="EMBL" id="KMS94429.1"/>
    </source>
</evidence>
<evidence type="ECO:0000256" key="3">
    <source>
        <dbReference type="ARBA" id="ARBA00022884"/>
    </source>
</evidence>
<feature type="repeat" description="Pumilio" evidence="4">
    <location>
        <begin position="52"/>
        <end position="87"/>
    </location>
</feature>
<dbReference type="Gene3D" id="1.25.10.10">
    <property type="entry name" value="Leucine-rich Repeat Variant"/>
    <property type="match status" value="1"/>
</dbReference>